<dbReference type="VEuPathDB" id="FungiDB:F4678DRAFT_281822"/>
<evidence type="ECO:0000256" key="1">
    <source>
        <dbReference type="SAM" id="SignalP"/>
    </source>
</evidence>
<name>A0A9W8TL72_9PEZI</name>
<organism evidence="2 3">
    <name type="scientific">Xylaria arbuscula</name>
    <dbReference type="NCBI Taxonomy" id="114810"/>
    <lineage>
        <taxon>Eukaryota</taxon>
        <taxon>Fungi</taxon>
        <taxon>Dikarya</taxon>
        <taxon>Ascomycota</taxon>
        <taxon>Pezizomycotina</taxon>
        <taxon>Sordariomycetes</taxon>
        <taxon>Xylariomycetidae</taxon>
        <taxon>Xylariales</taxon>
        <taxon>Xylariaceae</taxon>
        <taxon>Xylaria</taxon>
    </lineage>
</organism>
<keyword evidence="1" id="KW-0732">Signal</keyword>
<dbReference type="EMBL" id="JANPWZ010001206">
    <property type="protein sequence ID" value="KAJ3567754.1"/>
    <property type="molecule type" value="Genomic_DNA"/>
</dbReference>
<evidence type="ECO:0000313" key="3">
    <source>
        <dbReference type="Proteomes" id="UP001148614"/>
    </source>
</evidence>
<dbReference type="Pfam" id="PF17615">
    <property type="entry name" value="C166"/>
    <property type="match status" value="1"/>
</dbReference>
<gene>
    <name evidence="2" type="ORF">NPX13_g6661</name>
</gene>
<dbReference type="OrthoDB" id="5089392at2759"/>
<evidence type="ECO:0008006" key="4">
    <source>
        <dbReference type="Google" id="ProtNLM"/>
    </source>
</evidence>
<comment type="caution">
    <text evidence="2">The sequence shown here is derived from an EMBL/GenBank/DDBJ whole genome shotgun (WGS) entry which is preliminary data.</text>
</comment>
<feature type="signal peptide" evidence="1">
    <location>
        <begin position="1"/>
        <end position="19"/>
    </location>
</feature>
<sequence>MLFSKIFAAGALMASSAMAALSPQQIADGLKTITDQSAAIKAPAQSITIVNAPLIVIGQGPFPQIIAGFTQIVTTATVTISQLDGTQPITADADATLVFDAFRAFVRVHQELLNILIGKAGIITSVPFVGQPVAAVLRQIEGVVDTIAITLIDLAESRSKDLTSEANNLGNTLDLTIQKYEGLQLNV</sequence>
<dbReference type="AlphaFoldDB" id="A0A9W8TL72"/>
<dbReference type="Proteomes" id="UP001148614">
    <property type="component" value="Unassembled WGS sequence"/>
</dbReference>
<accession>A0A9W8TL72</accession>
<evidence type="ECO:0000313" key="2">
    <source>
        <dbReference type="EMBL" id="KAJ3567754.1"/>
    </source>
</evidence>
<keyword evidence="3" id="KW-1185">Reference proteome</keyword>
<reference evidence="2" key="1">
    <citation type="submission" date="2022-07" db="EMBL/GenBank/DDBJ databases">
        <title>Genome Sequence of Xylaria arbuscula.</title>
        <authorList>
            <person name="Buettner E."/>
        </authorList>
    </citation>
    <scope>NUCLEOTIDE SEQUENCE</scope>
    <source>
        <strain evidence="2">VT107</strain>
    </source>
</reference>
<protein>
    <recommendedName>
        <fullName evidence="4">UVI-1</fullName>
    </recommendedName>
</protein>
<feature type="chain" id="PRO_5040960589" description="UVI-1" evidence="1">
    <location>
        <begin position="20"/>
        <end position="187"/>
    </location>
</feature>
<proteinExistence type="predicted"/>